<organism evidence="1 2">
    <name type="scientific">Pyricularia oryzae</name>
    <name type="common">Rice blast fungus</name>
    <name type="synonym">Magnaporthe oryzae</name>
    <dbReference type="NCBI Taxonomy" id="318829"/>
    <lineage>
        <taxon>Eukaryota</taxon>
        <taxon>Fungi</taxon>
        <taxon>Dikarya</taxon>
        <taxon>Ascomycota</taxon>
        <taxon>Pezizomycotina</taxon>
        <taxon>Sordariomycetes</taxon>
        <taxon>Sordariomycetidae</taxon>
        <taxon>Magnaporthales</taxon>
        <taxon>Pyriculariaceae</taxon>
        <taxon>Pyricularia</taxon>
    </lineage>
</organism>
<accession>A0A4P7NJU1</accession>
<sequence>MRFSAITSVAITMLGFAAAKPTESHGVASGKYLFSRSTAACDCDGVRGCCINDCNFNENCCNTTCMDRFPECYNAC</sequence>
<proteinExistence type="predicted"/>
<gene>
    <name evidence="1" type="ORF">PoMZ_11213</name>
</gene>
<evidence type="ECO:0000313" key="2">
    <source>
        <dbReference type="Proteomes" id="UP000294847"/>
    </source>
</evidence>
<protein>
    <submittedName>
        <fullName evidence="1">Uncharacterized protein</fullName>
    </submittedName>
</protein>
<dbReference type="AlphaFoldDB" id="A0A4P7NJU1"/>
<dbReference type="VEuPathDB" id="FungiDB:M_BR32_EuGene_00027161"/>
<dbReference type="EMBL" id="CP034208">
    <property type="protein sequence ID" value="QBZ62334.1"/>
    <property type="molecule type" value="Genomic_DNA"/>
</dbReference>
<evidence type="ECO:0000313" key="1">
    <source>
        <dbReference type="EMBL" id="QBZ62334.1"/>
    </source>
</evidence>
<reference evidence="1 2" key="1">
    <citation type="journal article" date="2019" name="Mol. Biol. Evol.">
        <title>Blast fungal genomes show frequent chromosomal changes, gene gains and losses, and effector gene turnover.</title>
        <authorList>
            <person name="Gomez Luciano L.B."/>
            <person name="Jason Tsai I."/>
            <person name="Chuma I."/>
            <person name="Tosa Y."/>
            <person name="Chen Y.H."/>
            <person name="Li J.Y."/>
            <person name="Li M.Y."/>
            <person name="Jade Lu M.Y."/>
            <person name="Nakayashiki H."/>
            <person name="Li W.H."/>
        </authorList>
    </citation>
    <scope>NUCLEOTIDE SEQUENCE [LARGE SCALE GENOMIC DNA]</scope>
    <source>
        <strain evidence="1">MZ5-1-6</strain>
    </source>
</reference>
<dbReference type="Proteomes" id="UP000294847">
    <property type="component" value="Chromosome 5"/>
</dbReference>
<name>A0A4P7NJU1_PYROR</name>